<dbReference type="Proteomes" id="UP001055811">
    <property type="component" value="Linkage Group LG07"/>
</dbReference>
<sequence>MLSFNSDDWPVFRDLTTSRLEILITQTIFQTKGLQVEFVDLESIVVCFPDLRYLALSYDLRDDLKEGVLHYSLQGELPLENMRVLDIGMNPNSINNV</sequence>
<comment type="caution">
    <text evidence="1">The sequence shown here is derived from an EMBL/GenBank/DDBJ whole genome shotgun (WGS) entry which is preliminary data.</text>
</comment>
<protein>
    <submittedName>
        <fullName evidence="1">Uncharacterized protein</fullName>
    </submittedName>
</protein>
<evidence type="ECO:0000313" key="1">
    <source>
        <dbReference type="EMBL" id="KAI3709839.1"/>
    </source>
</evidence>
<dbReference type="EMBL" id="CM042015">
    <property type="protein sequence ID" value="KAI3709839.1"/>
    <property type="molecule type" value="Genomic_DNA"/>
</dbReference>
<evidence type="ECO:0000313" key="2">
    <source>
        <dbReference type="Proteomes" id="UP001055811"/>
    </source>
</evidence>
<name>A0ACB9AJN3_CICIN</name>
<reference evidence="1 2" key="2">
    <citation type="journal article" date="2022" name="Mol. Ecol. Resour.">
        <title>The genomes of chicory, endive, great burdock and yacon provide insights into Asteraceae paleo-polyploidization history and plant inulin production.</title>
        <authorList>
            <person name="Fan W."/>
            <person name="Wang S."/>
            <person name="Wang H."/>
            <person name="Wang A."/>
            <person name="Jiang F."/>
            <person name="Liu H."/>
            <person name="Zhao H."/>
            <person name="Xu D."/>
            <person name="Zhang Y."/>
        </authorList>
    </citation>
    <scope>NUCLEOTIDE SEQUENCE [LARGE SCALE GENOMIC DNA]</scope>
    <source>
        <strain evidence="2">cv. Punajuju</strain>
        <tissue evidence="1">Leaves</tissue>
    </source>
</reference>
<keyword evidence="2" id="KW-1185">Reference proteome</keyword>
<gene>
    <name evidence="1" type="ORF">L2E82_39607</name>
</gene>
<accession>A0ACB9AJN3</accession>
<reference evidence="2" key="1">
    <citation type="journal article" date="2022" name="Mol. Ecol. Resour.">
        <title>The genomes of chicory, endive, great burdock and yacon provide insights into Asteraceae palaeo-polyploidization history and plant inulin production.</title>
        <authorList>
            <person name="Fan W."/>
            <person name="Wang S."/>
            <person name="Wang H."/>
            <person name="Wang A."/>
            <person name="Jiang F."/>
            <person name="Liu H."/>
            <person name="Zhao H."/>
            <person name="Xu D."/>
            <person name="Zhang Y."/>
        </authorList>
    </citation>
    <scope>NUCLEOTIDE SEQUENCE [LARGE SCALE GENOMIC DNA]</scope>
    <source>
        <strain evidence="2">cv. Punajuju</strain>
    </source>
</reference>
<organism evidence="1 2">
    <name type="scientific">Cichorium intybus</name>
    <name type="common">Chicory</name>
    <dbReference type="NCBI Taxonomy" id="13427"/>
    <lineage>
        <taxon>Eukaryota</taxon>
        <taxon>Viridiplantae</taxon>
        <taxon>Streptophyta</taxon>
        <taxon>Embryophyta</taxon>
        <taxon>Tracheophyta</taxon>
        <taxon>Spermatophyta</taxon>
        <taxon>Magnoliopsida</taxon>
        <taxon>eudicotyledons</taxon>
        <taxon>Gunneridae</taxon>
        <taxon>Pentapetalae</taxon>
        <taxon>asterids</taxon>
        <taxon>campanulids</taxon>
        <taxon>Asterales</taxon>
        <taxon>Asteraceae</taxon>
        <taxon>Cichorioideae</taxon>
        <taxon>Cichorieae</taxon>
        <taxon>Cichoriinae</taxon>
        <taxon>Cichorium</taxon>
    </lineage>
</organism>
<proteinExistence type="predicted"/>